<dbReference type="SUPFAM" id="SSF53323">
    <property type="entry name" value="Pyruvate-ferredoxin oxidoreductase, PFOR, domain III"/>
    <property type="match status" value="1"/>
</dbReference>
<dbReference type="OrthoDB" id="9794954at2"/>
<name>A0A419SUH2_9FIRM</name>
<dbReference type="PANTHER" id="PTHR43366:SF1">
    <property type="entry name" value="PYRUVATE SYNTHASE SUBUNIT PORC"/>
    <property type="match status" value="1"/>
</dbReference>
<dbReference type="InterPro" id="IPR002869">
    <property type="entry name" value="Pyrv_flavodox_OxRed_cen"/>
</dbReference>
<protein>
    <submittedName>
        <fullName evidence="3">Pyruvate synthase</fullName>
    </submittedName>
</protein>
<comment type="caution">
    <text evidence="3">The sequence shown here is derived from an EMBL/GenBank/DDBJ whole genome shotgun (WGS) entry which is preliminary data.</text>
</comment>
<dbReference type="Pfam" id="PF01558">
    <property type="entry name" value="POR"/>
    <property type="match status" value="1"/>
</dbReference>
<dbReference type="NCBIfam" id="TIGR02175">
    <property type="entry name" value="PorC_KorC"/>
    <property type="match status" value="1"/>
</dbReference>
<dbReference type="RefSeq" id="WP_120170782.1">
    <property type="nucleotide sequence ID" value="NZ_MCIB01000040.1"/>
</dbReference>
<dbReference type="InterPro" id="IPR011894">
    <property type="entry name" value="PorC_KorC"/>
</dbReference>
<organism evidence="3 4">
    <name type="scientific">Thermohalobacter berrensis</name>
    <dbReference type="NCBI Taxonomy" id="99594"/>
    <lineage>
        <taxon>Bacteria</taxon>
        <taxon>Bacillati</taxon>
        <taxon>Bacillota</taxon>
        <taxon>Tissierellia</taxon>
        <taxon>Tissierellales</taxon>
        <taxon>Thermohalobacteraceae</taxon>
        <taxon>Thermohalobacter</taxon>
    </lineage>
</organism>
<dbReference type="Gene3D" id="3.40.920.10">
    <property type="entry name" value="Pyruvate-ferredoxin oxidoreductase, PFOR, domain III"/>
    <property type="match status" value="1"/>
</dbReference>
<reference evidence="3 4" key="1">
    <citation type="submission" date="2016-08" db="EMBL/GenBank/DDBJ databases">
        <title>Novel Firmicutes and Novel Genomes.</title>
        <authorList>
            <person name="Poppleton D.I."/>
            <person name="Gribaldo S."/>
        </authorList>
    </citation>
    <scope>NUCLEOTIDE SEQUENCE [LARGE SCALE GENOMIC DNA]</scope>
    <source>
        <strain evidence="3 4">CTT3</strain>
    </source>
</reference>
<keyword evidence="1" id="KW-0560">Oxidoreductase</keyword>
<evidence type="ECO:0000313" key="3">
    <source>
        <dbReference type="EMBL" id="RKD28812.1"/>
    </source>
</evidence>
<evidence type="ECO:0000256" key="1">
    <source>
        <dbReference type="ARBA" id="ARBA00023002"/>
    </source>
</evidence>
<sequence>MSKEMIEIRWHGRGGQGAKTASLLLAEAAFSTGKYIQGFPEYGPERMGAPITAYNRISDEKIRIHSNIYEPDYVVVVDETLLKDVDVTAGLKKEGAVVINSAKNPEELRSLLNGYEGSIYTVDARTISMDTLGKYFPNTPMLGAIAKVTNIMEEEELFKAMEESFQHKFATKPEVIEGNMEALKRAYKEVKGSER</sequence>
<keyword evidence="4" id="KW-1185">Reference proteome</keyword>
<gene>
    <name evidence="3" type="ORF">BET03_07220</name>
</gene>
<keyword evidence="3" id="KW-0670">Pyruvate</keyword>
<evidence type="ECO:0000313" key="4">
    <source>
        <dbReference type="Proteomes" id="UP000284177"/>
    </source>
</evidence>
<dbReference type="PANTHER" id="PTHR43366">
    <property type="entry name" value="PYRUVATE SYNTHASE SUBUNIT PORC"/>
    <property type="match status" value="1"/>
</dbReference>
<evidence type="ECO:0000259" key="2">
    <source>
        <dbReference type="Pfam" id="PF01558"/>
    </source>
</evidence>
<dbReference type="GO" id="GO:0016625">
    <property type="term" value="F:oxidoreductase activity, acting on the aldehyde or oxo group of donors, iron-sulfur protein as acceptor"/>
    <property type="evidence" value="ECO:0007669"/>
    <property type="project" value="InterPro"/>
</dbReference>
<dbReference type="AlphaFoldDB" id="A0A419SUH2"/>
<dbReference type="EMBL" id="MCIB01000040">
    <property type="protein sequence ID" value="RKD28812.1"/>
    <property type="molecule type" value="Genomic_DNA"/>
</dbReference>
<dbReference type="InterPro" id="IPR019752">
    <property type="entry name" value="Pyrv/ketoisovalerate_OxRed_cat"/>
</dbReference>
<feature type="domain" description="Pyruvate/ketoisovalerate oxidoreductase catalytic" evidence="2">
    <location>
        <begin position="14"/>
        <end position="187"/>
    </location>
</feature>
<dbReference type="InterPro" id="IPR051626">
    <property type="entry name" value="Oxidoreductase_gamma_subunit"/>
</dbReference>
<proteinExistence type="predicted"/>
<accession>A0A419SUH2</accession>
<dbReference type="Proteomes" id="UP000284177">
    <property type="component" value="Unassembled WGS sequence"/>
</dbReference>